<dbReference type="InterPro" id="IPR015679">
    <property type="entry name" value="PLipase_D_fam"/>
</dbReference>
<dbReference type="PANTHER" id="PTHR18896">
    <property type="entry name" value="PHOSPHOLIPASE D"/>
    <property type="match status" value="1"/>
</dbReference>
<dbReference type="RefSeq" id="WP_126702579.1">
    <property type="nucleotide sequence ID" value="NZ_RWKW01000145.1"/>
</dbReference>
<keyword evidence="12" id="KW-1185">Reference proteome</keyword>
<organism evidence="11 12">
    <name type="scientific">Aquibium carbonis</name>
    <dbReference type="NCBI Taxonomy" id="2495581"/>
    <lineage>
        <taxon>Bacteria</taxon>
        <taxon>Pseudomonadati</taxon>
        <taxon>Pseudomonadota</taxon>
        <taxon>Alphaproteobacteria</taxon>
        <taxon>Hyphomicrobiales</taxon>
        <taxon>Phyllobacteriaceae</taxon>
        <taxon>Aquibium</taxon>
    </lineage>
</organism>
<keyword evidence="7" id="KW-0378">Hydrolase</keyword>
<evidence type="ECO:0000256" key="1">
    <source>
        <dbReference type="ARBA" id="ARBA00000798"/>
    </source>
</evidence>
<dbReference type="Pfam" id="PF13091">
    <property type="entry name" value="PLDc_2"/>
    <property type="match status" value="1"/>
</dbReference>
<evidence type="ECO:0000259" key="10">
    <source>
        <dbReference type="PROSITE" id="PS50035"/>
    </source>
</evidence>
<evidence type="ECO:0000256" key="5">
    <source>
        <dbReference type="ARBA" id="ARBA00022525"/>
    </source>
</evidence>
<dbReference type="GO" id="GO:0004630">
    <property type="term" value="F:phospholipase D activity"/>
    <property type="evidence" value="ECO:0007669"/>
    <property type="project" value="UniProtKB-EC"/>
</dbReference>
<dbReference type="EMBL" id="RWKW01000145">
    <property type="protein sequence ID" value="RST80199.1"/>
    <property type="molecule type" value="Genomic_DNA"/>
</dbReference>
<evidence type="ECO:0000256" key="7">
    <source>
        <dbReference type="ARBA" id="ARBA00022801"/>
    </source>
</evidence>
<evidence type="ECO:0000313" key="11">
    <source>
        <dbReference type="EMBL" id="RST80199.1"/>
    </source>
</evidence>
<evidence type="ECO:0000256" key="8">
    <source>
        <dbReference type="ARBA" id="ARBA00023098"/>
    </source>
</evidence>
<keyword evidence="8" id="KW-0443">Lipid metabolism</keyword>
<evidence type="ECO:0000256" key="9">
    <source>
        <dbReference type="ARBA" id="ARBA00029594"/>
    </source>
</evidence>
<dbReference type="SUPFAM" id="SSF56024">
    <property type="entry name" value="Phospholipase D/nuclease"/>
    <property type="match status" value="2"/>
</dbReference>
<evidence type="ECO:0000256" key="3">
    <source>
        <dbReference type="ARBA" id="ARBA00004613"/>
    </source>
</evidence>
<accession>A0A429YFG1</accession>
<gene>
    <name evidence="11" type="ORF">EJC49_24660</name>
</gene>
<dbReference type="CDD" id="cd09140">
    <property type="entry name" value="PLDc_vPLD1_2_like_bac_1"/>
    <property type="match status" value="1"/>
</dbReference>
<dbReference type="CDD" id="cd09143">
    <property type="entry name" value="PLDc_vPLD1_2_like_bac_2"/>
    <property type="match status" value="1"/>
</dbReference>
<dbReference type="Pfam" id="PF00614">
    <property type="entry name" value="PLDc"/>
    <property type="match status" value="1"/>
</dbReference>
<dbReference type="GO" id="GO:0005576">
    <property type="term" value="C:extracellular region"/>
    <property type="evidence" value="ECO:0007669"/>
    <property type="project" value="UniProtKB-SubCell"/>
</dbReference>
<comment type="catalytic activity">
    <reaction evidence="1">
        <text>a 1,2-diacyl-sn-glycero-3-phosphocholine + H2O = a 1,2-diacyl-sn-glycero-3-phosphate + choline + H(+)</text>
        <dbReference type="Rhea" id="RHEA:14445"/>
        <dbReference type="ChEBI" id="CHEBI:15354"/>
        <dbReference type="ChEBI" id="CHEBI:15377"/>
        <dbReference type="ChEBI" id="CHEBI:15378"/>
        <dbReference type="ChEBI" id="CHEBI:57643"/>
        <dbReference type="ChEBI" id="CHEBI:58608"/>
        <dbReference type="EC" id="3.1.4.4"/>
    </reaction>
</comment>
<feature type="domain" description="PLD phosphodiesterase" evidence="10">
    <location>
        <begin position="347"/>
        <end position="374"/>
    </location>
</feature>
<dbReference type="SMART" id="SM00155">
    <property type="entry name" value="PLDc"/>
    <property type="match status" value="2"/>
</dbReference>
<dbReference type="InterPro" id="IPR001736">
    <property type="entry name" value="PLipase_D/transphosphatidylase"/>
</dbReference>
<proteinExistence type="predicted"/>
<evidence type="ECO:0000256" key="6">
    <source>
        <dbReference type="ARBA" id="ARBA00022737"/>
    </source>
</evidence>
<dbReference type="AlphaFoldDB" id="A0A429YFG1"/>
<protein>
    <recommendedName>
        <fullName evidence="4">Phospholipase D</fullName>
    </recommendedName>
    <alternativeName>
        <fullName evidence="9">Choline phosphatase</fullName>
    </alternativeName>
</protein>
<dbReference type="PANTHER" id="PTHR18896:SF76">
    <property type="entry name" value="PHOSPHOLIPASE"/>
    <property type="match status" value="1"/>
</dbReference>
<comment type="subcellular location">
    <subcellularLocation>
        <location evidence="3">Secreted</location>
    </subcellularLocation>
</comment>
<comment type="caution">
    <text evidence="11">The sequence shown here is derived from an EMBL/GenBank/DDBJ whole genome shotgun (WGS) entry which is preliminary data.</text>
</comment>
<evidence type="ECO:0000256" key="2">
    <source>
        <dbReference type="ARBA" id="ARBA00003145"/>
    </source>
</evidence>
<dbReference type="OrthoDB" id="8828485at2"/>
<dbReference type="InterPro" id="IPR025202">
    <property type="entry name" value="PLD-like_dom"/>
</dbReference>
<comment type="function">
    <text evidence="2">Could be a virulence factor.</text>
</comment>
<sequence>MTPDRDAPLLSVGRNCWRIEQAERVGLIVDAANYFRAVKDAFLKARHSIYLIGWDFDTRIKFEPEGATLEGPNTLGALLRWLVKHRPGLHVYILKWDLGALMALGRGTTPFAVLGWTTNRRLHFKLDGMHPPGAAHHQKIVVVDDVLAFCGGIDMTADRWDTSEHLDDDPRRVRPSGRAYGPWHDATAAVDADAARALGELARERWKAATGHPIEPPPRSQAAIWPDGVEPVFGPVKLGIARTIPRHGERAEAREVERLTLDAIAAARKTIYCESQYFASRAVAEAMAERLSEADGPEIVVINPESADGFLESAVMDSARSRLFDLVRKADRHQRFRIHTPVTEGGQPIYVHAKLLIVDDRLFRIGSSNFNNRSMGFDTECDLVIEAGPDDRALRRQIETIADDLLAEHLGCDRGIVRQARQDRDGSLIDAIDALRGSGRTLQPLEPQPINAVEEQLAENDLLDPEKPPRFVKSFLSSLRTRAGSFR</sequence>
<dbReference type="GO" id="GO:0009395">
    <property type="term" value="P:phospholipid catabolic process"/>
    <property type="evidence" value="ECO:0007669"/>
    <property type="project" value="TreeGrafter"/>
</dbReference>
<dbReference type="Gene3D" id="3.30.870.10">
    <property type="entry name" value="Endonuclease Chain A"/>
    <property type="match status" value="2"/>
</dbReference>
<keyword evidence="6" id="KW-0677">Repeat</keyword>
<dbReference type="PROSITE" id="PS50035">
    <property type="entry name" value="PLD"/>
    <property type="match status" value="2"/>
</dbReference>
<dbReference type="Proteomes" id="UP000278398">
    <property type="component" value="Unassembled WGS sequence"/>
</dbReference>
<reference evidence="11 12" key="1">
    <citation type="submission" date="2018-12" db="EMBL/GenBank/DDBJ databases">
        <title>Mesorhizobium carbonis sp. nov., isolated from coal mine water.</title>
        <authorList>
            <person name="Xin W."/>
            <person name="Xu Z."/>
            <person name="Xiang F."/>
            <person name="Zhang J."/>
            <person name="Xi L."/>
            <person name="Liu J."/>
        </authorList>
    </citation>
    <scope>NUCLEOTIDE SEQUENCE [LARGE SCALE GENOMIC DNA]</scope>
    <source>
        <strain evidence="11 12">B2.3</strain>
    </source>
</reference>
<evidence type="ECO:0000256" key="4">
    <source>
        <dbReference type="ARBA" id="ARBA00018392"/>
    </source>
</evidence>
<keyword evidence="5" id="KW-0964">Secreted</keyword>
<feature type="domain" description="PLD phosphodiesterase" evidence="10">
    <location>
        <begin position="132"/>
        <end position="159"/>
    </location>
</feature>
<evidence type="ECO:0000313" key="12">
    <source>
        <dbReference type="Proteomes" id="UP000278398"/>
    </source>
</evidence>
<name>A0A429YFG1_9HYPH</name>